<gene>
    <name evidence="2" type="ORF">ELE36_09330</name>
</gene>
<dbReference type="EMBL" id="CP035704">
    <property type="protein sequence ID" value="QBB70549.1"/>
    <property type="molecule type" value="Genomic_DNA"/>
</dbReference>
<dbReference type="RefSeq" id="WP_129832807.1">
    <property type="nucleotide sequence ID" value="NZ_CP035704.1"/>
</dbReference>
<sequence>MSTIRSGGALWRALIVPCLLFCASAAHADFVVPAGGSVSLGGGTIDLGCTDLSVGGNQQINSGSMLNTRNLSVQSGGVLDGGSGNIALVGNWSNSGTFNAGSGTVAFSDNPACATSTTITGTSTFANLSLISANGKTYTFAAGLTQSILDVLTIQGTSTTPIVINSSIAGQQGNIFLAPGGTQNIQYVSVTDNYGTGQILAPTQQNQGGGGKVRGWFGIPLIPVAVIAQAIPALDAKALLLLLAMVGGLGMLGMSGQRLHQNSRN</sequence>
<reference evidence="2 3" key="1">
    <citation type="submission" date="2019-01" db="EMBL/GenBank/DDBJ databases">
        <title>Pseudolysobacter antarctica gen. nov., sp. nov., isolated from Fildes Peninsula, Antarctica.</title>
        <authorList>
            <person name="Wei Z."/>
            <person name="Peng F."/>
        </authorList>
    </citation>
    <scope>NUCLEOTIDE SEQUENCE [LARGE SCALE GENOMIC DNA]</scope>
    <source>
        <strain evidence="2 3">AQ6-296</strain>
    </source>
</reference>
<keyword evidence="3" id="KW-1185">Reference proteome</keyword>
<evidence type="ECO:0000256" key="1">
    <source>
        <dbReference type="SAM" id="SignalP"/>
    </source>
</evidence>
<name>A0A411HJ39_9GAMM</name>
<feature type="chain" id="PRO_5019198640" description="IPTL-CTERM sorting domain-containing protein" evidence="1">
    <location>
        <begin position="29"/>
        <end position="265"/>
    </location>
</feature>
<evidence type="ECO:0008006" key="4">
    <source>
        <dbReference type="Google" id="ProtNLM"/>
    </source>
</evidence>
<organism evidence="2 3">
    <name type="scientific">Pseudolysobacter antarcticus</name>
    <dbReference type="NCBI Taxonomy" id="2511995"/>
    <lineage>
        <taxon>Bacteria</taxon>
        <taxon>Pseudomonadati</taxon>
        <taxon>Pseudomonadota</taxon>
        <taxon>Gammaproteobacteria</taxon>
        <taxon>Lysobacterales</taxon>
        <taxon>Rhodanobacteraceae</taxon>
        <taxon>Pseudolysobacter</taxon>
    </lineage>
</organism>
<evidence type="ECO:0000313" key="2">
    <source>
        <dbReference type="EMBL" id="QBB70549.1"/>
    </source>
</evidence>
<dbReference type="OrthoDB" id="5961152at2"/>
<dbReference type="KEGG" id="xbc:ELE36_09330"/>
<protein>
    <recommendedName>
        <fullName evidence="4">IPTL-CTERM sorting domain-containing protein</fullName>
    </recommendedName>
</protein>
<evidence type="ECO:0000313" key="3">
    <source>
        <dbReference type="Proteomes" id="UP000291562"/>
    </source>
</evidence>
<dbReference type="AlphaFoldDB" id="A0A411HJ39"/>
<accession>A0A411HJ39</accession>
<keyword evidence="1" id="KW-0732">Signal</keyword>
<feature type="signal peptide" evidence="1">
    <location>
        <begin position="1"/>
        <end position="28"/>
    </location>
</feature>
<proteinExistence type="predicted"/>
<dbReference type="Proteomes" id="UP000291562">
    <property type="component" value="Chromosome"/>
</dbReference>